<gene>
    <name evidence="3" type="ORF">AVDCRST_MAG30-3342</name>
</gene>
<evidence type="ECO:0000313" key="3">
    <source>
        <dbReference type="EMBL" id="CAA9525564.1"/>
    </source>
</evidence>
<dbReference type="PANTHER" id="PTHR33219:SF14">
    <property type="entry name" value="PROTEIN COFACTOR ASSEMBLY OF COMPLEX C SUBUNIT B CCB3, CHLOROPLASTIC-RELATED"/>
    <property type="match status" value="1"/>
</dbReference>
<dbReference type="GO" id="GO:0016020">
    <property type="term" value="C:membrane"/>
    <property type="evidence" value="ECO:0007669"/>
    <property type="project" value="InterPro"/>
</dbReference>
<dbReference type="PANTHER" id="PTHR33219">
    <property type="entry name" value="YLMG HOMOLOG PROTEIN 2, CHLOROPLASTIC"/>
    <property type="match status" value="1"/>
</dbReference>
<accession>A0A6J4TL91</accession>
<keyword evidence="2" id="KW-1133">Transmembrane helix</keyword>
<keyword evidence="2" id="KW-0472">Membrane</keyword>
<keyword evidence="2" id="KW-0812">Transmembrane</keyword>
<evidence type="ECO:0008006" key="4">
    <source>
        <dbReference type="Google" id="ProtNLM"/>
    </source>
</evidence>
<dbReference type="InterPro" id="IPR003425">
    <property type="entry name" value="CCB3/YggT"/>
</dbReference>
<evidence type="ECO:0000256" key="1">
    <source>
        <dbReference type="ARBA" id="ARBA00010894"/>
    </source>
</evidence>
<feature type="transmembrane region" description="Helical" evidence="2">
    <location>
        <begin position="74"/>
        <end position="94"/>
    </location>
</feature>
<dbReference type="AlphaFoldDB" id="A0A6J4TL91"/>
<feature type="transmembrane region" description="Helical" evidence="2">
    <location>
        <begin position="7"/>
        <end position="32"/>
    </location>
</feature>
<dbReference type="Pfam" id="PF02325">
    <property type="entry name" value="CCB3_YggT"/>
    <property type="match status" value="1"/>
</dbReference>
<organism evidence="3">
    <name type="scientific">uncultured Solirubrobacteraceae bacterium</name>
    <dbReference type="NCBI Taxonomy" id="1162706"/>
    <lineage>
        <taxon>Bacteria</taxon>
        <taxon>Bacillati</taxon>
        <taxon>Actinomycetota</taxon>
        <taxon>Thermoleophilia</taxon>
        <taxon>Solirubrobacterales</taxon>
        <taxon>Solirubrobacteraceae</taxon>
        <taxon>environmental samples</taxon>
    </lineage>
</organism>
<comment type="similarity">
    <text evidence="1">Belongs to the YggT family.</text>
</comment>
<dbReference type="EMBL" id="CADCVS010000434">
    <property type="protein sequence ID" value="CAA9525564.1"/>
    <property type="molecule type" value="Genomic_DNA"/>
</dbReference>
<protein>
    <recommendedName>
        <fullName evidence="4">Cell division integral membrane protein, YggT and half-length relatives</fullName>
    </recommendedName>
</protein>
<sequence>MEARTEIADFVGSLILVYTLCIVAWVVASLIFSLGVRMPFTRWSNAILDFLRDVSEPYLRIFRRFVPRLGPIDLSPMVAIFALQIVGGLVVRAISP</sequence>
<name>A0A6J4TL91_9ACTN</name>
<evidence type="ECO:0000256" key="2">
    <source>
        <dbReference type="SAM" id="Phobius"/>
    </source>
</evidence>
<proteinExistence type="inferred from homology"/>
<reference evidence="3" key="1">
    <citation type="submission" date="2020-02" db="EMBL/GenBank/DDBJ databases">
        <authorList>
            <person name="Meier V. D."/>
        </authorList>
    </citation>
    <scope>NUCLEOTIDE SEQUENCE</scope>
    <source>
        <strain evidence="3">AVDCRST_MAG30</strain>
    </source>
</reference>